<dbReference type="SUPFAM" id="SSF55957">
    <property type="entry name" value="Phosphoglucomutase, C-terminal domain"/>
    <property type="match status" value="1"/>
</dbReference>
<dbReference type="EMBL" id="AWVH01000002">
    <property type="protein sequence ID" value="ERJ94584.1"/>
    <property type="molecule type" value="Genomic_DNA"/>
</dbReference>
<dbReference type="InterPro" id="IPR005844">
    <property type="entry name" value="A-D-PHexomutase_a/b/a-I"/>
</dbReference>
<keyword evidence="3" id="KW-0597">Phosphoprotein</keyword>
<dbReference type="Gene3D" id="3.40.120.10">
    <property type="entry name" value="Alpha-D-Glucose-1,6-Bisphosphate, subunit A, domain 3"/>
    <property type="match status" value="3"/>
</dbReference>
<dbReference type="InterPro" id="IPR050060">
    <property type="entry name" value="Phosphoglucosamine_mutase"/>
</dbReference>
<dbReference type="Proteomes" id="UP000016649">
    <property type="component" value="Unassembled WGS sequence"/>
</dbReference>
<dbReference type="PANTHER" id="PTHR42946">
    <property type="entry name" value="PHOSPHOHEXOSE MUTASE"/>
    <property type="match status" value="1"/>
</dbReference>
<comment type="cofactor">
    <cofactor evidence="1">
        <name>Mg(2+)</name>
        <dbReference type="ChEBI" id="CHEBI:18420"/>
    </cofactor>
</comment>
<dbReference type="Pfam" id="PF02878">
    <property type="entry name" value="PGM_PMM_I"/>
    <property type="match status" value="1"/>
</dbReference>
<dbReference type="InterPro" id="IPR016055">
    <property type="entry name" value="A-D-PHexomutase_a/b/a-I/II/III"/>
</dbReference>
<accession>A0ABN0P2L6</accession>
<dbReference type="PANTHER" id="PTHR42946:SF1">
    <property type="entry name" value="PHOSPHOGLUCOMUTASE (ALPHA-D-GLUCOSE-1,6-BISPHOSPHATE-DEPENDENT)"/>
    <property type="match status" value="1"/>
</dbReference>
<dbReference type="RefSeq" id="WP_021686090.1">
    <property type="nucleotide sequence ID" value="NZ_KI260552.1"/>
</dbReference>
<protein>
    <submittedName>
        <fullName evidence="5">Phosphoglucomutase/phosphomannomutase, alpha/beta/alpha domain I</fullName>
    </submittedName>
</protein>
<evidence type="ECO:0000313" key="6">
    <source>
        <dbReference type="Proteomes" id="UP000016649"/>
    </source>
</evidence>
<evidence type="ECO:0000259" key="4">
    <source>
        <dbReference type="Pfam" id="PF02878"/>
    </source>
</evidence>
<reference evidence="5 6" key="1">
    <citation type="submission" date="2013-08" db="EMBL/GenBank/DDBJ databases">
        <authorList>
            <person name="Weinstock G."/>
            <person name="Sodergren E."/>
            <person name="Wylie T."/>
            <person name="Fulton L."/>
            <person name="Fulton R."/>
            <person name="Fronick C."/>
            <person name="O'Laughlin M."/>
            <person name="Godfrey J."/>
            <person name="Miner T."/>
            <person name="Herter B."/>
            <person name="Appelbaum E."/>
            <person name="Cordes M."/>
            <person name="Lek S."/>
            <person name="Wollam A."/>
            <person name="Pepin K.H."/>
            <person name="Palsikar V.B."/>
            <person name="Mitreva M."/>
            <person name="Wilson R.K."/>
        </authorList>
    </citation>
    <scope>NUCLEOTIDE SEQUENCE [LARGE SCALE GENOMIC DNA]</scope>
    <source>
        <strain evidence="5 6">ATCC 700332</strain>
    </source>
</reference>
<comment type="caution">
    <text evidence="5">The sequence shown here is derived from an EMBL/GenBank/DDBJ whole genome shotgun (WGS) entry which is preliminary data.</text>
</comment>
<organism evidence="5 6">
    <name type="scientific">Treponema lecithinolyticum ATCC 700332</name>
    <dbReference type="NCBI Taxonomy" id="1321815"/>
    <lineage>
        <taxon>Bacteria</taxon>
        <taxon>Pseudomonadati</taxon>
        <taxon>Spirochaetota</taxon>
        <taxon>Spirochaetia</taxon>
        <taxon>Spirochaetales</taxon>
        <taxon>Treponemataceae</taxon>
        <taxon>Treponema</taxon>
    </lineage>
</organism>
<proteinExistence type="inferred from homology"/>
<gene>
    <name evidence="5" type="ORF">HMPREF9193_00123</name>
</gene>
<evidence type="ECO:0000256" key="1">
    <source>
        <dbReference type="ARBA" id="ARBA00001946"/>
    </source>
</evidence>
<dbReference type="InterPro" id="IPR036900">
    <property type="entry name" value="A-D-PHexomutase_C_sf"/>
</dbReference>
<sequence>MKKIFDDTVSSMILSASGWRTVFALSGNEEDGGERISTEKQSIAVLAGTAFARYMIDKKGKDCTVVVGTDTRPTGSAIAECIIRALLRAGLNVYFVGISAAPEIMAYARKADGFAYISASHNPIGHNGIKFGLSDGGVIPAQEAAVLIQSFKDLCASQNPEQDAQNIIHECPRQAFEAVYAESAMRKKEALNAYREFTEQVVSGETDTDARQRFLHGIKNAAQKQNLGVVCDMNGSARTVSIDKTFLTENGIEFYAINDKPGAIAHAIIPEPENLVYCAREMEKLHAQGKSGVLFGYMPDCDGDRGNIVYWNEEKKCADILRAQQVFALSVLSELAFNFRKYGDIGLQNSKKYKCAVSVNCPTSMRIEDIGNAFGALVARSEVGEANVVNRARELRSEGYDVPILGEGSNGGNITHPAAVRDPMNTLFALLKLLTIRDTDTQIGLFHLWCMVSNQEKSYKDDFTLSDVIRTLPVYTTTGVSEKRALLHIKQNDHVQLKRNFQKIFYAQWEEKKEQLKKKYGIVSWKAFATVGTKEIAQPDDFGISGKGGLKITFQNEKGENTAFIWMRGSGTEPVFRILCDVKGDNSTCEKELLQWETDMLVQADNS</sequence>
<feature type="domain" description="Alpha-D-phosphohexomutase alpha/beta/alpha" evidence="4">
    <location>
        <begin position="40"/>
        <end position="152"/>
    </location>
</feature>
<evidence type="ECO:0000256" key="3">
    <source>
        <dbReference type="ARBA" id="ARBA00022553"/>
    </source>
</evidence>
<name>A0ABN0P2L6_TRELE</name>
<keyword evidence="6" id="KW-1185">Reference proteome</keyword>
<dbReference type="SUPFAM" id="SSF53738">
    <property type="entry name" value="Phosphoglucomutase, first 3 domains"/>
    <property type="match status" value="1"/>
</dbReference>
<evidence type="ECO:0000256" key="2">
    <source>
        <dbReference type="ARBA" id="ARBA00010231"/>
    </source>
</evidence>
<comment type="similarity">
    <text evidence="2">Belongs to the phosphohexose mutase family.</text>
</comment>
<evidence type="ECO:0000313" key="5">
    <source>
        <dbReference type="EMBL" id="ERJ94584.1"/>
    </source>
</evidence>